<sequence>MGFWNVGCLGFAMLMVVVGVLTSSNNVNGDSSCPTLTDDTNEFNLHCNAYIFPSELKTPPSQECCNTVKQVEILCLCQHCYDASYGFWVPEKIVHVADYCGKPLPHGTKCPCSAFPYV</sequence>
<organism evidence="3 4">
    <name type="scientific">Macleaya cordata</name>
    <name type="common">Five-seeded plume-poppy</name>
    <name type="synonym">Bocconia cordata</name>
    <dbReference type="NCBI Taxonomy" id="56857"/>
    <lineage>
        <taxon>Eukaryota</taxon>
        <taxon>Viridiplantae</taxon>
        <taxon>Streptophyta</taxon>
        <taxon>Embryophyta</taxon>
        <taxon>Tracheophyta</taxon>
        <taxon>Spermatophyta</taxon>
        <taxon>Magnoliopsida</taxon>
        <taxon>Ranunculales</taxon>
        <taxon>Papaveraceae</taxon>
        <taxon>Papaveroideae</taxon>
        <taxon>Macleaya</taxon>
    </lineage>
</organism>
<evidence type="ECO:0000313" key="3">
    <source>
        <dbReference type="EMBL" id="OUZ99955.1"/>
    </source>
</evidence>
<dbReference type="InterPro" id="IPR016140">
    <property type="entry name" value="Bifunc_inhib/LTP/seed_store"/>
</dbReference>
<accession>A0A200PP14</accession>
<dbReference type="Proteomes" id="UP000195402">
    <property type="component" value="Unassembled WGS sequence"/>
</dbReference>
<comment type="caution">
    <text evidence="3">The sequence shown here is derived from an EMBL/GenBank/DDBJ whole genome shotgun (WGS) entry which is preliminary data.</text>
</comment>
<dbReference type="PANTHER" id="PTHR33286">
    <property type="entry name" value="BIFUNCTIONAL INHIBITOR/LIPID-TRANSFER PROTEIN/SEED STORAGE 2S ALBUMIN SUPERFAMILY PROTEIN"/>
    <property type="match status" value="1"/>
</dbReference>
<dbReference type="EMBL" id="MVGT01004386">
    <property type="protein sequence ID" value="OUZ99955.1"/>
    <property type="molecule type" value="Genomic_DNA"/>
</dbReference>
<evidence type="ECO:0000259" key="2">
    <source>
        <dbReference type="Pfam" id="PF00234"/>
    </source>
</evidence>
<dbReference type="Gene3D" id="1.10.110.10">
    <property type="entry name" value="Plant lipid-transfer and hydrophobic proteins"/>
    <property type="match status" value="1"/>
</dbReference>
<keyword evidence="4" id="KW-1185">Reference proteome</keyword>
<name>A0A200PP14_MACCD</name>
<dbReference type="AlphaFoldDB" id="A0A200PP14"/>
<feature type="signal peptide" evidence="1">
    <location>
        <begin position="1"/>
        <end position="22"/>
    </location>
</feature>
<dbReference type="SUPFAM" id="SSF47699">
    <property type="entry name" value="Bifunctional inhibitor/lipid-transfer protein/seed storage 2S albumin"/>
    <property type="match status" value="1"/>
</dbReference>
<feature type="chain" id="PRO_5013256177" evidence="1">
    <location>
        <begin position="23"/>
        <end position="118"/>
    </location>
</feature>
<dbReference type="InterPro" id="IPR036312">
    <property type="entry name" value="Bifun_inhib/LTP/seed_sf"/>
</dbReference>
<dbReference type="Pfam" id="PF00234">
    <property type="entry name" value="Tryp_alpha_amyl"/>
    <property type="match status" value="1"/>
</dbReference>
<dbReference type="InParanoid" id="A0A200PP14"/>
<reference evidence="3 4" key="1">
    <citation type="journal article" date="2017" name="Mol. Plant">
        <title>The Genome of Medicinal Plant Macleaya cordata Provides New Insights into Benzylisoquinoline Alkaloids Metabolism.</title>
        <authorList>
            <person name="Liu X."/>
            <person name="Liu Y."/>
            <person name="Huang P."/>
            <person name="Ma Y."/>
            <person name="Qing Z."/>
            <person name="Tang Q."/>
            <person name="Cao H."/>
            <person name="Cheng P."/>
            <person name="Zheng Y."/>
            <person name="Yuan Z."/>
            <person name="Zhou Y."/>
            <person name="Liu J."/>
            <person name="Tang Z."/>
            <person name="Zhuo Y."/>
            <person name="Zhang Y."/>
            <person name="Yu L."/>
            <person name="Huang J."/>
            <person name="Yang P."/>
            <person name="Peng Q."/>
            <person name="Zhang J."/>
            <person name="Jiang W."/>
            <person name="Zhang Z."/>
            <person name="Lin K."/>
            <person name="Ro D.K."/>
            <person name="Chen X."/>
            <person name="Xiong X."/>
            <person name="Shang Y."/>
            <person name="Huang S."/>
            <person name="Zeng J."/>
        </authorList>
    </citation>
    <scope>NUCLEOTIDE SEQUENCE [LARGE SCALE GENOMIC DNA]</scope>
    <source>
        <strain evidence="4">cv. BLH2017</strain>
        <tissue evidence="3">Root</tissue>
    </source>
</reference>
<evidence type="ECO:0000256" key="1">
    <source>
        <dbReference type="SAM" id="SignalP"/>
    </source>
</evidence>
<protein>
    <submittedName>
        <fullName evidence="3">Bifunctional inhibitor/plant lipid transfer protein/seed storage helical domain</fullName>
    </submittedName>
</protein>
<proteinExistence type="predicted"/>
<gene>
    <name evidence="3" type="ORF">BVC80_9069g71</name>
</gene>
<feature type="domain" description="Bifunctional inhibitor/plant lipid transfer protein/seed storage helical" evidence="2">
    <location>
        <begin position="48"/>
        <end position="110"/>
    </location>
</feature>
<dbReference type="PANTHER" id="PTHR33286:SF1">
    <property type="entry name" value="OS01G0800600 PROTEIN"/>
    <property type="match status" value="1"/>
</dbReference>
<keyword evidence="1" id="KW-0732">Signal</keyword>
<dbReference type="OrthoDB" id="653734at2759"/>
<evidence type="ECO:0000313" key="4">
    <source>
        <dbReference type="Proteomes" id="UP000195402"/>
    </source>
</evidence>